<evidence type="ECO:0000256" key="4">
    <source>
        <dbReference type="ARBA" id="ARBA00004496"/>
    </source>
</evidence>
<feature type="binding site" evidence="18">
    <location>
        <position position="246"/>
    </location>
    <ligand>
        <name>Zn(2+)</name>
        <dbReference type="ChEBI" id="CHEBI:29105"/>
    </ligand>
</feature>
<keyword evidence="17 18" id="KW-0170">Cobalt</keyword>
<evidence type="ECO:0000256" key="11">
    <source>
        <dbReference type="ARBA" id="ARBA00022723"/>
    </source>
</evidence>
<feature type="binding site" evidence="18">
    <location>
        <position position="150"/>
    </location>
    <ligand>
        <name>NAD(+)</name>
        <dbReference type="ChEBI" id="CHEBI:57540"/>
    </ligand>
</feature>
<comment type="similarity">
    <text evidence="6 18">Belongs to the sugar phosphate cyclases superfamily. Dehydroquinate synthase family.</text>
</comment>
<dbReference type="InterPro" id="IPR030960">
    <property type="entry name" value="DHQS/DOIS_N"/>
</dbReference>
<dbReference type="PANTHER" id="PTHR43622">
    <property type="entry name" value="3-DEHYDROQUINATE SYNTHASE"/>
    <property type="match status" value="1"/>
</dbReference>
<keyword evidence="9 18" id="KW-0963">Cytoplasm</keyword>
<evidence type="ECO:0000256" key="6">
    <source>
        <dbReference type="ARBA" id="ARBA00005412"/>
    </source>
</evidence>
<dbReference type="SUPFAM" id="SSF56796">
    <property type="entry name" value="Dehydroquinate synthase-like"/>
    <property type="match status" value="1"/>
</dbReference>
<dbReference type="PANTHER" id="PTHR43622:SF7">
    <property type="entry name" value="3-DEHYDROQUINATE SYNTHASE, CHLOROPLASTIC"/>
    <property type="match status" value="1"/>
</dbReference>
<dbReference type="EMBL" id="JBHSVR010000001">
    <property type="protein sequence ID" value="MFC6634096.1"/>
    <property type="molecule type" value="Genomic_DNA"/>
</dbReference>
<feature type="domain" description="3-dehydroquinate synthase N-terminal" evidence="19">
    <location>
        <begin position="66"/>
        <end position="178"/>
    </location>
</feature>
<feature type="binding site" evidence="18">
    <location>
        <position position="263"/>
    </location>
    <ligand>
        <name>Zn(2+)</name>
        <dbReference type="ChEBI" id="CHEBI:29105"/>
    </ligand>
</feature>
<feature type="binding site" evidence="18">
    <location>
        <begin position="168"/>
        <end position="171"/>
    </location>
    <ligand>
        <name>NAD(+)</name>
        <dbReference type="ChEBI" id="CHEBI:57540"/>
    </ligand>
</feature>
<comment type="subcellular location">
    <subcellularLocation>
        <location evidence="4 18">Cytoplasm</location>
    </subcellularLocation>
</comment>
<dbReference type="InterPro" id="IPR056179">
    <property type="entry name" value="DHQS_C"/>
</dbReference>
<feature type="binding site" evidence="18">
    <location>
        <begin position="104"/>
        <end position="108"/>
    </location>
    <ligand>
        <name>NAD(+)</name>
        <dbReference type="ChEBI" id="CHEBI:57540"/>
    </ligand>
</feature>
<evidence type="ECO:0000256" key="5">
    <source>
        <dbReference type="ARBA" id="ARBA00004661"/>
    </source>
</evidence>
<evidence type="ECO:0000256" key="12">
    <source>
        <dbReference type="ARBA" id="ARBA00022741"/>
    </source>
</evidence>
<keyword evidence="10 18" id="KW-0028">Amino-acid biosynthesis</keyword>
<dbReference type="InterPro" id="IPR050071">
    <property type="entry name" value="Dehydroquinate_synthase"/>
</dbReference>
<evidence type="ECO:0000256" key="13">
    <source>
        <dbReference type="ARBA" id="ARBA00022833"/>
    </source>
</evidence>
<dbReference type="GO" id="GO:0003856">
    <property type="term" value="F:3-dehydroquinate synthase activity"/>
    <property type="evidence" value="ECO:0007669"/>
    <property type="project" value="UniProtKB-EC"/>
</dbReference>
<dbReference type="RefSeq" id="WP_193190118.1">
    <property type="nucleotide sequence ID" value="NZ_JACZFR010000011.1"/>
</dbReference>
<evidence type="ECO:0000256" key="2">
    <source>
        <dbReference type="ARBA" id="ARBA00001911"/>
    </source>
</evidence>
<dbReference type="HAMAP" id="MF_00110">
    <property type="entry name" value="DHQ_synthase"/>
    <property type="match status" value="1"/>
</dbReference>
<evidence type="ECO:0000256" key="9">
    <source>
        <dbReference type="ARBA" id="ARBA00022490"/>
    </source>
</evidence>
<dbReference type="Pfam" id="PF01761">
    <property type="entry name" value="DHQ_synthase"/>
    <property type="match status" value="1"/>
</dbReference>
<dbReference type="PIRSF" id="PIRSF001455">
    <property type="entry name" value="DHQ_synth"/>
    <property type="match status" value="1"/>
</dbReference>
<protein>
    <recommendedName>
        <fullName evidence="8 18">3-dehydroquinate synthase</fullName>
        <shortName evidence="18">DHQS</shortName>
        <ecNumber evidence="7 18">4.2.3.4</ecNumber>
    </recommendedName>
</protein>
<keyword evidence="22" id="KW-1185">Reference proteome</keyword>
<gene>
    <name evidence="18 21" type="primary">aroB</name>
    <name evidence="21" type="ORF">ACFQBM_12420</name>
</gene>
<evidence type="ECO:0000256" key="8">
    <source>
        <dbReference type="ARBA" id="ARBA00017684"/>
    </source>
</evidence>
<evidence type="ECO:0000256" key="14">
    <source>
        <dbReference type="ARBA" id="ARBA00023027"/>
    </source>
</evidence>
<dbReference type="Proteomes" id="UP001596425">
    <property type="component" value="Unassembled WGS sequence"/>
</dbReference>
<keyword evidence="14 18" id="KW-0520">NAD</keyword>
<dbReference type="NCBIfam" id="TIGR01357">
    <property type="entry name" value="aroB"/>
    <property type="match status" value="1"/>
</dbReference>
<comment type="pathway">
    <text evidence="5 18">Metabolic intermediate biosynthesis; chorismate biosynthesis; chorismate from D-erythrose 4-phosphate and phosphoenolpyruvate: step 2/7.</text>
</comment>
<proteinExistence type="inferred from homology"/>
<evidence type="ECO:0000259" key="19">
    <source>
        <dbReference type="Pfam" id="PF01761"/>
    </source>
</evidence>
<comment type="cofactor">
    <cofactor evidence="18">
        <name>Co(2+)</name>
        <dbReference type="ChEBI" id="CHEBI:48828"/>
    </cofactor>
    <cofactor evidence="18">
        <name>Zn(2+)</name>
        <dbReference type="ChEBI" id="CHEBI:29105"/>
    </cofactor>
    <text evidence="18">Binds 1 divalent metal cation per subunit. Can use either Co(2+) or Zn(2+).</text>
</comment>
<feature type="binding site" evidence="18">
    <location>
        <position position="141"/>
    </location>
    <ligand>
        <name>NAD(+)</name>
        <dbReference type="ChEBI" id="CHEBI:57540"/>
    </ligand>
</feature>
<evidence type="ECO:0000256" key="10">
    <source>
        <dbReference type="ARBA" id="ARBA00022605"/>
    </source>
</evidence>
<feature type="binding site" evidence="18">
    <location>
        <position position="183"/>
    </location>
    <ligand>
        <name>Zn(2+)</name>
        <dbReference type="ChEBI" id="CHEBI:29105"/>
    </ligand>
</feature>
<feature type="binding site" evidence="18">
    <location>
        <begin position="128"/>
        <end position="129"/>
    </location>
    <ligand>
        <name>NAD(+)</name>
        <dbReference type="ChEBI" id="CHEBI:57540"/>
    </ligand>
</feature>
<dbReference type="Gene3D" id="1.20.1090.10">
    <property type="entry name" value="Dehydroquinate synthase-like - alpha domain"/>
    <property type="match status" value="1"/>
</dbReference>
<evidence type="ECO:0000256" key="3">
    <source>
        <dbReference type="ARBA" id="ARBA00003485"/>
    </source>
</evidence>
<evidence type="ECO:0000256" key="16">
    <source>
        <dbReference type="ARBA" id="ARBA00023239"/>
    </source>
</evidence>
<evidence type="ECO:0000256" key="15">
    <source>
        <dbReference type="ARBA" id="ARBA00023141"/>
    </source>
</evidence>
<comment type="cofactor">
    <cofactor evidence="2 18">
        <name>NAD(+)</name>
        <dbReference type="ChEBI" id="CHEBI:57540"/>
    </cofactor>
</comment>
<dbReference type="InterPro" id="IPR030963">
    <property type="entry name" value="DHQ_synth_fam"/>
</dbReference>
<evidence type="ECO:0000256" key="17">
    <source>
        <dbReference type="ARBA" id="ARBA00023285"/>
    </source>
</evidence>
<feature type="binding site" evidence="18">
    <location>
        <begin position="70"/>
        <end position="75"/>
    </location>
    <ligand>
        <name>NAD(+)</name>
        <dbReference type="ChEBI" id="CHEBI:57540"/>
    </ligand>
</feature>
<feature type="domain" description="3-dehydroquinate synthase C-terminal" evidence="20">
    <location>
        <begin position="180"/>
        <end position="324"/>
    </location>
</feature>
<reference evidence="22" key="1">
    <citation type="journal article" date="2019" name="Int. J. Syst. Evol. Microbiol.">
        <title>The Global Catalogue of Microorganisms (GCM) 10K type strain sequencing project: providing services to taxonomists for standard genome sequencing and annotation.</title>
        <authorList>
            <consortium name="The Broad Institute Genomics Platform"/>
            <consortium name="The Broad Institute Genome Sequencing Center for Infectious Disease"/>
            <person name="Wu L."/>
            <person name="Ma J."/>
        </authorList>
    </citation>
    <scope>NUCLEOTIDE SEQUENCE [LARGE SCALE GENOMIC DNA]</scope>
    <source>
        <strain evidence="22">CGMCC 1.13718</strain>
    </source>
</reference>
<keyword evidence="11 18" id="KW-0479">Metal-binding</keyword>
<comment type="function">
    <text evidence="3 18">Catalyzes the conversion of 3-deoxy-D-arabino-heptulosonate 7-phosphate (DAHP) to dehydroquinate (DHQ).</text>
</comment>
<evidence type="ECO:0000256" key="1">
    <source>
        <dbReference type="ARBA" id="ARBA00001393"/>
    </source>
</evidence>
<sequence>MHCLNVELGERSYPIVIGSQLLGDPQHLLPYIRGKQVCVVTNETVAPLYLERLLEGLSGFDKVDTIALPDGEAFKTLDTVNRIFDLLLEQRHNRSTTLVALGGGVIGDMAGFAAACYQRGVDFVQIPTTLLAQVDSSVGGKTGVNHPLGKNMIGAFYQPRVVLADMNTLQTLPERELSAGIAEVIKYGLICDAPFFDWLESNMSRLLERDPQALAYAVDRCCRDKAAVVAEDERESGRRAILNFGHTFGHAIEAVQGYGSWLHGEAVAAGMVMAAELSRLRGSIDTELVARIRDLLSTARLPLVAPDDMTVQQFLDAMAVDKKVMDGRLRLVLLRALGDAQIVDDTPPELLAEALENCGAV</sequence>
<dbReference type="InterPro" id="IPR016037">
    <property type="entry name" value="DHQ_synth_AroB"/>
</dbReference>
<comment type="caution">
    <text evidence="21">The sequence shown here is derived from an EMBL/GenBank/DDBJ whole genome shotgun (WGS) entry which is preliminary data.</text>
</comment>
<accession>A0ABW1YMY1</accession>
<dbReference type="Pfam" id="PF24621">
    <property type="entry name" value="DHQS_C"/>
    <property type="match status" value="1"/>
</dbReference>
<dbReference type="EC" id="4.2.3.4" evidence="7 18"/>
<comment type="catalytic activity">
    <reaction evidence="1 18">
        <text>7-phospho-2-dehydro-3-deoxy-D-arabino-heptonate = 3-dehydroquinate + phosphate</text>
        <dbReference type="Rhea" id="RHEA:21968"/>
        <dbReference type="ChEBI" id="CHEBI:32364"/>
        <dbReference type="ChEBI" id="CHEBI:43474"/>
        <dbReference type="ChEBI" id="CHEBI:58394"/>
        <dbReference type="EC" id="4.2.3.4"/>
    </reaction>
</comment>
<evidence type="ECO:0000256" key="18">
    <source>
        <dbReference type="HAMAP-Rule" id="MF_00110"/>
    </source>
</evidence>
<keyword evidence="12 18" id="KW-0547">Nucleotide-binding</keyword>
<evidence type="ECO:0000313" key="21">
    <source>
        <dbReference type="EMBL" id="MFC6634096.1"/>
    </source>
</evidence>
<evidence type="ECO:0000256" key="7">
    <source>
        <dbReference type="ARBA" id="ARBA00013031"/>
    </source>
</evidence>
<organism evidence="21 22">
    <name type="scientific">Microbulbifer taiwanensis</name>
    <dbReference type="NCBI Taxonomy" id="986746"/>
    <lineage>
        <taxon>Bacteria</taxon>
        <taxon>Pseudomonadati</taxon>
        <taxon>Pseudomonadota</taxon>
        <taxon>Gammaproteobacteria</taxon>
        <taxon>Cellvibrionales</taxon>
        <taxon>Microbulbiferaceae</taxon>
        <taxon>Microbulbifer</taxon>
    </lineage>
</organism>
<keyword evidence="13 18" id="KW-0862">Zinc</keyword>
<evidence type="ECO:0000313" key="22">
    <source>
        <dbReference type="Proteomes" id="UP001596425"/>
    </source>
</evidence>
<evidence type="ECO:0000259" key="20">
    <source>
        <dbReference type="Pfam" id="PF24621"/>
    </source>
</evidence>
<name>A0ABW1YMY1_9GAMM</name>
<dbReference type="Gene3D" id="3.40.50.1970">
    <property type="match status" value="1"/>
</dbReference>
<keyword evidence="15 18" id="KW-0057">Aromatic amino acid biosynthesis</keyword>
<dbReference type="CDD" id="cd08195">
    <property type="entry name" value="DHQS"/>
    <property type="match status" value="1"/>
</dbReference>
<keyword evidence="16 18" id="KW-0456">Lyase</keyword>